<proteinExistence type="predicted"/>
<feature type="compositionally biased region" description="Basic residues" evidence="1">
    <location>
        <begin position="938"/>
        <end position="950"/>
    </location>
</feature>
<gene>
    <name evidence="2" type="ORF">TrCOL_g6247</name>
</gene>
<accession>A0A9W7G0M1</accession>
<name>A0A9W7G0M1_9STRA</name>
<evidence type="ECO:0000313" key="3">
    <source>
        <dbReference type="Proteomes" id="UP001165065"/>
    </source>
</evidence>
<evidence type="ECO:0000313" key="2">
    <source>
        <dbReference type="EMBL" id="GMI31064.1"/>
    </source>
</evidence>
<reference evidence="3" key="1">
    <citation type="journal article" date="2023" name="Commun. Biol.">
        <title>Genome analysis of Parmales, the sister group of diatoms, reveals the evolutionary specialization of diatoms from phago-mixotrophs to photoautotrophs.</title>
        <authorList>
            <person name="Ban H."/>
            <person name="Sato S."/>
            <person name="Yoshikawa S."/>
            <person name="Yamada K."/>
            <person name="Nakamura Y."/>
            <person name="Ichinomiya M."/>
            <person name="Sato N."/>
            <person name="Blanc-Mathieu R."/>
            <person name="Endo H."/>
            <person name="Kuwata A."/>
            <person name="Ogata H."/>
        </authorList>
    </citation>
    <scope>NUCLEOTIDE SEQUENCE [LARGE SCALE GENOMIC DNA]</scope>
</reference>
<dbReference type="EMBL" id="BRYA01000005">
    <property type="protein sequence ID" value="GMI31064.1"/>
    <property type="molecule type" value="Genomic_DNA"/>
</dbReference>
<comment type="caution">
    <text evidence="2">The sequence shown here is derived from an EMBL/GenBank/DDBJ whole genome shotgun (WGS) entry which is preliminary data.</text>
</comment>
<protein>
    <submittedName>
        <fullName evidence="2">Uncharacterized protein</fullName>
    </submittedName>
</protein>
<dbReference type="Proteomes" id="UP001165065">
    <property type="component" value="Unassembled WGS sequence"/>
</dbReference>
<organism evidence="2 3">
    <name type="scientific">Triparma columacea</name>
    <dbReference type="NCBI Taxonomy" id="722753"/>
    <lineage>
        <taxon>Eukaryota</taxon>
        <taxon>Sar</taxon>
        <taxon>Stramenopiles</taxon>
        <taxon>Ochrophyta</taxon>
        <taxon>Bolidophyceae</taxon>
        <taxon>Parmales</taxon>
        <taxon>Triparmaceae</taxon>
        <taxon>Triparma</taxon>
    </lineage>
</organism>
<sequence length="950" mass="107935">MRKFTNAAEWDGGIIADERESLRQCLSKTKPVKTQRKSFEDFQGEDYKDCTFEELLQAGLSEVCGDSMHSQLEPVIEFIDDITMSDNLKKKGEKAMTKAYLLKRQKQIRLQASSLWKLYSTNNRLSSEQNEIGLSLGLSRTKGHVHDNLCAKGLTASRWKDLISRHDRSLFVTSRVITALPCVSVASRLYYSTVLSLALSKAAGVPAVILMDNLVLLGKYAAPAQGQGVVHSLKTVTTAICLLHSAARVAIVAKKAISPQYQEDLVLTVLEDDSSKPFNVDDDYTHDKSALPSTSNFFCLPQLFGNFTSFTFFPTVIQAFVKFETQFNLCPGDREPHWHFTKMCYFVHNQCKDRLAELNMTPADIKFIRKTIPTLATWHVQKYALESTVYFMLNLQNFTGEFLHAYGEFKYGKYCTTERGELLRNNEVVLREMVTDLGLKDTCKDITGKTFSKCTKPDLVDVLIHFKHENDIPSPDDDVRVNLVDVSDLALAKARDSLQAVIDAEDFSMDNAARVLRETRQVAELSEDEEIIRRREQVNDLLEGNLRTDISAFTKGKDAEDPKDYKITYGRLASHMSLLWYVWQTTAKERVKKEVLDGKNGDDHTNPAIVFLWKLFEVDLWLCFEPFVNLQKGKPGIFLNALPKLASLLAYHGHPFIAQTVLIALSTFLYLQKHQPEIFKCILENCKTAFGDLIVELIGSNLSSCVGGSTCTNNEERTKKFTWLAPFKTLLAGSKQTSASGKRKPEMQRRLEAVKLEKFKETREWIADFIVKKFKDTKEDKNAPANMRRMPILKEGRELAIKQAKRITEVLKQAAVTPAKKEKRVKKVDLIGGIQEMQGKLGRPVENQETLDKQKVPALTEKLKNLKDQFDKAPRQRFQRPNVNSRYATTITQETDTPSASSFRGQFNDEIDDQEVETIWDETQASLEFSQGYESRSGRKAKPPRKLQHR</sequence>
<keyword evidence="3" id="KW-1185">Reference proteome</keyword>
<feature type="region of interest" description="Disordered" evidence="1">
    <location>
        <begin position="927"/>
        <end position="950"/>
    </location>
</feature>
<evidence type="ECO:0000256" key="1">
    <source>
        <dbReference type="SAM" id="MobiDB-lite"/>
    </source>
</evidence>
<dbReference type="AlphaFoldDB" id="A0A9W7G0M1"/>